<dbReference type="SMART" id="SM00478">
    <property type="entry name" value="ENDO3c"/>
    <property type="match status" value="1"/>
</dbReference>
<evidence type="ECO:0000259" key="15">
    <source>
        <dbReference type="SMART" id="SM00478"/>
    </source>
</evidence>
<evidence type="ECO:0000256" key="9">
    <source>
        <dbReference type="ARBA" id="ARBA00022801"/>
    </source>
</evidence>
<keyword evidence="13 14" id="KW-0326">Glycosidase</keyword>
<dbReference type="PATRIC" id="fig|1094502.3.peg.543"/>
<dbReference type="HOGENOM" id="CLU_012862_0_2_5"/>
<dbReference type="GO" id="GO:0046872">
    <property type="term" value="F:metal ion binding"/>
    <property type="evidence" value="ECO:0007669"/>
    <property type="project" value="UniProtKB-UniRule"/>
</dbReference>
<dbReference type="InterPro" id="IPR003651">
    <property type="entry name" value="Endonuclease3_FeS-loop_motif"/>
</dbReference>
<comment type="function">
    <text evidence="2">Adenine glycosylase active on G-A mispairs. MutY also corrects error-prone DNA synthesis past GO lesions which are due to the oxidatively damaged form of guanine: 7,8-dihydro-8-oxoguanine (8-oxo-dGTP).</text>
</comment>
<dbReference type="PANTHER" id="PTHR42944:SF1">
    <property type="entry name" value="ADENINE DNA GLYCOSYLASE"/>
    <property type="match status" value="1"/>
</dbReference>
<dbReference type="PANTHER" id="PTHR42944">
    <property type="entry name" value="ADENINE DNA GLYCOSYLASE"/>
    <property type="match status" value="1"/>
</dbReference>
<evidence type="ECO:0000256" key="6">
    <source>
        <dbReference type="ARBA" id="ARBA00022485"/>
    </source>
</evidence>
<keyword evidence="8 14" id="KW-0227">DNA damage</keyword>
<dbReference type="EC" id="3.2.2.31" evidence="4 14"/>
<dbReference type="Gene3D" id="3.90.79.10">
    <property type="entry name" value="Nucleoside Triphosphate Pyrophosphohydrolase"/>
    <property type="match status" value="1"/>
</dbReference>
<dbReference type="SMART" id="SM00525">
    <property type="entry name" value="FES"/>
    <property type="match status" value="1"/>
</dbReference>
<gene>
    <name evidence="16" type="primary">mutY</name>
    <name evidence="16" type="ORF">BVtw_04610</name>
</gene>
<evidence type="ECO:0000256" key="3">
    <source>
        <dbReference type="ARBA" id="ARBA00008343"/>
    </source>
</evidence>
<evidence type="ECO:0000256" key="8">
    <source>
        <dbReference type="ARBA" id="ARBA00022763"/>
    </source>
</evidence>
<dbReference type="GO" id="GO:0051539">
    <property type="term" value="F:4 iron, 4 sulfur cluster binding"/>
    <property type="evidence" value="ECO:0007669"/>
    <property type="project" value="UniProtKB-UniRule"/>
</dbReference>
<dbReference type="InterPro" id="IPR005760">
    <property type="entry name" value="A/G_AdeGlyc_MutY"/>
</dbReference>
<dbReference type="InterPro" id="IPR029119">
    <property type="entry name" value="MutY_C"/>
</dbReference>
<dbReference type="PROSITE" id="PS01155">
    <property type="entry name" value="ENDONUCLEASE_III_2"/>
    <property type="match status" value="1"/>
</dbReference>
<evidence type="ECO:0000256" key="5">
    <source>
        <dbReference type="ARBA" id="ARBA00022023"/>
    </source>
</evidence>
<dbReference type="GO" id="GO:0006298">
    <property type="term" value="P:mismatch repair"/>
    <property type="evidence" value="ECO:0007669"/>
    <property type="project" value="TreeGrafter"/>
</dbReference>
<dbReference type="GO" id="GO:0000701">
    <property type="term" value="F:purine-specific mismatch base pair DNA N-glycosylase activity"/>
    <property type="evidence" value="ECO:0007669"/>
    <property type="project" value="UniProtKB-EC"/>
</dbReference>
<dbReference type="Gene3D" id="1.10.1670.10">
    <property type="entry name" value="Helix-hairpin-Helix base-excision DNA repair enzymes (C-terminal)"/>
    <property type="match status" value="1"/>
</dbReference>
<dbReference type="SUPFAM" id="SSF48150">
    <property type="entry name" value="DNA-glycosylase"/>
    <property type="match status" value="1"/>
</dbReference>
<comment type="cofactor">
    <cofactor evidence="14">
        <name>[4Fe-4S] cluster</name>
        <dbReference type="ChEBI" id="CHEBI:49883"/>
    </cofactor>
    <text evidence="14">Binds 1 [4Fe-4S] cluster.</text>
</comment>
<dbReference type="Pfam" id="PF00730">
    <property type="entry name" value="HhH-GPD"/>
    <property type="match status" value="1"/>
</dbReference>
<evidence type="ECO:0000256" key="11">
    <source>
        <dbReference type="ARBA" id="ARBA00023014"/>
    </source>
</evidence>
<evidence type="ECO:0000313" key="16">
    <source>
        <dbReference type="EMBL" id="ENN95185.1"/>
    </source>
</evidence>
<dbReference type="FunFam" id="1.10.340.30:FF:000002">
    <property type="entry name" value="Adenine DNA glycosylase"/>
    <property type="match status" value="1"/>
</dbReference>
<evidence type="ECO:0000313" key="17">
    <source>
        <dbReference type="Proteomes" id="UP000014011"/>
    </source>
</evidence>
<dbReference type="Gene3D" id="1.10.340.30">
    <property type="entry name" value="Hypothetical protein, domain 2"/>
    <property type="match status" value="1"/>
</dbReference>
<dbReference type="CDD" id="cd00056">
    <property type="entry name" value="ENDO3c"/>
    <property type="match status" value="1"/>
</dbReference>
<proteinExistence type="inferred from homology"/>
<dbReference type="GO" id="GO:0034039">
    <property type="term" value="F:8-oxo-7,8-dihydroguanine DNA N-glycosylase activity"/>
    <property type="evidence" value="ECO:0007669"/>
    <property type="project" value="TreeGrafter"/>
</dbReference>
<keyword evidence="10 14" id="KW-0408">Iron</keyword>
<evidence type="ECO:0000256" key="13">
    <source>
        <dbReference type="ARBA" id="ARBA00023295"/>
    </source>
</evidence>
<accession>N6VMT1</accession>
<dbReference type="InterPro" id="IPR044298">
    <property type="entry name" value="MIG/MutY"/>
</dbReference>
<comment type="similarity">
    <text evidence="3 14">Belongs to the Nth/MutY family.</text>
</comment>
<dbReference type="Proteomes" id="UP000014011">
    <property type="component" value="Unassembled WGS sequence"/>
</dbReference>
<dbReference type="SUPFAM" id="SSF55811">
    <property type="entry name" value="Nudix"/>
    <property type="match status" value="1"/>
</dbReference>
<dbReference type="GO" id="GO:0035485">
    <property type="term" value="F:adenine/guanine mispair binding"/>
    <property type="evidence" value="ECO:0007669"/>
    <property type="project" value="TreeGrafter"/>
</dbReference>
<dbReference type="GO" id="GO:0032357">
    <property type="term" value="F:oxidized purine DNA binding"/>
    <property type="evidence" value="ECO:0007669"/>
    <property type="project" value="TreeGrafter"/>
</dbReference>
<evidence type="ECO:0000256" key="14">
    <source>
        <dbReference type="RuleBase" id="RU365096"/>
    </source>
</evidence>
<evidence type="ECO:0000256" key="7">
    <source>
        <dbReference type="ARBA" id="ARBA00022723"/>
    </source>
</evidence>
<dbReference type="InterPro" id="IPR003265">
    <property type="entry name" value="HhH-GPD_domain"/>
</dbReference>
<dbReference type="AlphaFoldDB" id="N6VMT1"/>
<dbReference type="GO" id="GO:0006284">
    <property type="term" value="P:base-excision repair"/>
    <property type="evidence" value="ECO:0007669"/>
    <property type="project" value="UniProtKB-UniRule"/>
</dbReference>
<dbReference type="InterPro" id="IPR023170">
    <property type="entry name" value="HhH_base_excis_C"/>
</dbReference>
<evidence type="ECO:0000256" key="1">
    <source>
        <dbReference type="ARBA" id="ARBA00000843"/>
    </source>
</evidence>
<evidence type="ECO:0000256" key="12">
    <source>
        <dbReference type="ARBA" id="ARBA00023204"/>
    </source>
</evidence>
<feature type="domain" description="HhH-GPD" evidence="15">
    <location>
        <begin position="66"/>
        <end position="215"/>
    </location>
</feature>
<dbReference type="Pfam" id="PF14815">
    <property type="entry name" value="NUDIX_4"/>
    <property type="match status" value="1"/>
</dbReference>
<organism evidence="16 17">
    <name type="scientific">Bartonella vinsonii subsp. berkhoffii str. Tweed</name>
    <dbReference type="NCBI Taxonomy" id="1094502"/>
    <lineage>
        <taxon>Bacteria</taxon>
        <taxon>Pseudomonadati</taxon>
        <taxon>Pseudomonadota</taxon>
        <taxon>Alphaproteobacteria</taxon>
        <taxon>Hyphomicrobiales</taxon>
        <taxon>Bartonellaceae</taxon>
        <taxon>Bartonella</taxon>
    </lineage>
</organism>
<evidence type="ECO:0000256" key="2">
    <source>
        <dbReference type="ARBA" id="ARBA00002933"/>
    </source>
</evidence>
<comment type="caution">
    <text evidence="16">The sequence shown here is derived from an EMBL/GenBank/DDBJ whole genome shotgun (WGS) entry which is preliminary data.</text>
</comment>
<keyword evidence="7" id="KW-0479">Metal-binding</keyword>
<comment type="catalytic activity">
    <reaction evidence="1 14">
        <text>Hydrolyzes free adenine bases from 7,8-dihydro-8-oxoguanine:adenine mismatched double-stranded DNA, leaving an apurinic site.</text>
        <dbReference type="EC" id="3.2.2.31"/>
    </reaction>
</comment>
<dbReference type="InterPro" id="IPR000445">
    <property type="entry name" value="HhH_motif"/>
</dbReference>
<dbReference type="InterPro" id="IPR004036">
    <property type="entry name" value="Endonuclease-III-like_CS2"/>
</dbReference>
<keyword evidence="12" id="KW-0234">DNA repair</keyword>
<dbReference type="InterPro" id="IPR011257">
    <property type="entry name" value="DNA_glycosylase"/>
</dbReference>
<dbReference type="NCBIfam" id="TIGR01084">
    <property type="entry name" value="mutY"/>
    <property type="match status" value="1"/>
</dbReference>
<dbReference type="InterPro" id="IPR015797">
    <property type="entry name" value="NUDIX_hydrolase-like_dom_sf"/>
</dbReference>
<keyword evidence="11" id="KW-0411">Iron-sulfur</keyword>
<name>N6VMT1_BARVB</name>
<dbReference type="EMBL" id="AGWD01000009">
    <property type="protein sequence ID" value="ENN95185.1"/>
    <property type="molecule type" value="Genomic_DNA"/>
</dbReference>
<evidence type="ECO:0000256" key="10">
    <source>
        <dbReference type="ARBA" id="ARBA00023004"/>
    </source>
</evidence>
<dbReference type="CDD" id="cd03431">
    <property type="entry name" value="NUDIX_DNA_Glycosylase_C-MutY"/>
    <property type="match status" value="1"/>
</dbReference>
<keyword evidence="6" id="KW-0004">4Fe-4S</keyword>
<evidence type="ECO:0000256" key="4">
    <source>
        <dbReference type="ARBA" id="ARBA00012045"/>
    </source>
</evidence>
<keyword evidence="9" id="KW-0378">Hydrolase</keyword>
<dbReference type="Pfam" id="PF00633">
    <property type="entry name" value="HHH"/>
    <property type="match status" value="1"/>
</dbReference>
<sequence length="373" mass="42480">MNCKINAFSFAFSIFLWFKTIMHEISSRLLSWYDQKHRHLPWRITPEEQTQGIRPDPYRVWLSEIMLQQTTVETVKPYFQKFLKLWPDLFSLAKASQEDIMKAWAGLGYYSRARNLRNCAQQLVENYGGQFPQSVKTLRALSGIGDYTAAAIAAIAFNHPVAVVDSNVERVVTRLFAIASILPKAKAEIREKTQKITPLNRPGDFAQAMMDLGATICTPRKPSCYLCPLQSLCKAAKMKITESFPVKAPKKERPSKTGVAFVVLNENKQIYLEKRQGKKLLGGMTQIPNNIGTNNDNGLQNAPFIANWQFKGQITHVFTHFSLKLNVYYTNSTHKMNDENGWWCDIHHLAEEALPTVMKKAISVAIPHSFRLK</sequence>
<protein>
    <recommendedName>
        <fullName evidence="5 14">Adenine DNA glycosylase</fullName>
        <ecNumber evidence="4 14">3.2.2.31</ecNumber>
    </recommendedName>
</protein>
<reference evidence="16 17" key="1">
    <citation type="journal article" date="2013" name="PLoS Genet.">
        <title>A gene transfer agent and a dynamic repertoire of secretion systems hold the keys to the explosive radiation of the emerging pathogen Bartonella.</title>
        <authorList>
            <person name="Guy L."/>
            <person name="Nystedt B."/>
            <person name="Toft C."/>
            <person name="Zaremba-Niedzwiedzka K."/>
            <person name="Berglund E.C."/>
            <person name="Granberg F."/>
            <person name="Naslund K."/>
            <person name="Eriksson A.S."/>
            <person name="Andersson S.G."/>
        </authorList>
    </citation>
    <scope>NUCLEOTIDE SEQUENCE [LARGE SCALE GENOMIC DNA]</scope>
    <source>
        <strain evidence="16">Tweed</strain>
    </source>
</reference>